<dbReference type="Proteomes" id="UP000038040">
    <property type="component" value="Unplaced"/>
</dbReference>
<dbReference type="GO" id="GO:0004252">
    <property type="term" value="F:serine-type endopeptidase activity"/>
    <property type="evidence" value="ECO:0007669"/>
    <property type="project" value="InterPro"/>
</dbReference>
<dbReference type="SUPFAM" id="SSF52743">
    <property type="entry name" value="Subtilisin-like"/>
    <property type="match status" value="1"/>
</dbReference>
<feature type="domain" description="MBTPS1 fourth" evidence="7">
    <location>
        <begin position="497"/>
        <end position="759"/>
    </location>
</feature>
<keyword evidence="3" id="KW-0378">Hydrolase</keyword>
<dbReference type="InterPro" id="IPR000209">
    <property type="entry name" value="Peptidase_S8/S53_dom"/>
</dbReference>
<dbReference type="PROSITE" id="PS51892">
    <property type="entry name" value="SUBTILASE"/>
    <property type="match status" value="1"/>
</dbReference>
<evidence type="ECO:0000256" key="4">
    <source>
        <dbReference type="ARBA" id="ARBA00022825"/>
    </source>
</evidence>
<dbReference type="STRING" id="318479.A0A0N4UDK2"/>
<dbReference type="InterPro" id="IPR050131">
    <property type="entry name" value="Peptidase_S8_subtilisin-like"/>
</dbReference>
<keyword evidence="11" id="KW-1185">Reference proteome</keyword>
<feature type="domain" description="Peptidase S8/S53" evidence="6">
    <location>
        <begin position="99"/>
        <end position="349"/>
    </location>
</feature>
<feature type="domain" description="MBTPS1 third" evidence="8">
    <location>
        <begin position="370"/>
        <end position="496"/>
    </location>
</feature>
<keyword evidence="4" id="KW-0720">Serine protease</keyword>
<dbReference type="PROSITE" id="PS00138">
    <property type="entry name" value="SUBTILASE_SER"/>
    <property type="match status" value="1"/>
</dbReference>
<dbReference type="InterPro" id="IPR057032">
    <property type="entry name" value="MBTPS1_4th"/>
</dbReference>
<comment type="caution">
    <text evidence="5">Lacks conserved residue(s) required for the propagation of feature annotation.</text>
</comment>
<reference evidence="12" key="1">
    <citation type="submission" date="2017-02" db="UniProtKB">
        <authorList>
            <consortium name="WormBaseParasite"/>
        </authorList>
    </citation>
    <scope>IDENTIFICATION</scope>
</reference>
<dbReference type="Pfam" id="PF23090">
    <property type="entry name" value="MBTPS1_4th"/>
    <property type="match status" value="1"/>
</dbReference>
<dbReference type="PANTHER" id="PTHR43806:SF7">
    <property type="entry name" value="MEMBRANE-BOUND TRANSCRIPTION FACTOR SITE-1 PROTEASE"/>
    <property type="match status" value="1"/>
</dbReference>
<organism evidence="10 12">
    <name type="scientific">Dracunculus medinensis</name>
    <name type="common">Guinea worm</name>
    <dbReference type="NCBI Taxonomy" id="318479"/>
    <lineage>
        <taxon>Eukaryota</taxon>
        <taxon>Metazoa</taxon>
        <taxon>Ecdysozoa</taxon>
        <taxon>Nematoda</taxon>
        <taxon>Chromadorea</taxon>
        <taxon>Rhabditida</taxon>
        <taxon>Spirurina</taxon>
        <taxon>Dracunculoidea</taxon>
        <taxon>Dracunculidae</taxon>
        <taxon>Dracunculus</taxon>
    </lineage>
</organism>
<evidence type="ECO:0000313" key="10">
    <source>
        <dbReference type="Proteomes" id="UP000038040"/>
    </source>
</evidence>
<name>A0A0N4UDK2_DRAME</name>
<evidence type="ECO:0000256" key="5">
    <source>
        <dbReference type="PROSITE-ProRule" id="PRU01240"/>
    </source>
</evidence>
<dbReference type="InterPro" id="IPR057060">
    <property type="entry name" value="MBTPS1_3rd"/>
</dbReference>
<dbReference type="InterPro" id="IPR023828">
    <property type="entry name" value="Peptidase_S8_Ser-AS"/>
</dbReference>
<keyword evidence="2" id="KW-0645">Protease</keyword>
<dbReference type="PANTHER" id="PTHR43806">
    <property type="entry name" value="PEPTIDASE S8"/>
    <property type="match status" value="1"/>
</dbReference>
<proteinExistence type="inferred from homology"/>
<dbReference type="PRINTS" id="PR00723">
    <property type="entry name" value="SUBTILISIN"/>
</dbReference>
<dbReference type="GO" id="GO:0006508">
    <property type="term" value="P:proteolysis"/>
    <property type="evidence" value="ECO:0007669"/>
    <property type="project" value="UniProtKB-KW"/>
</dbReference>
<evidence type="ECO:0000256" key="2">
    <source>
        <dbReference type="ARBA" id="ARBA00022670"/>
    </source>
</evidence>
<evidence type="ECO:0000313" key="12">
    <source>
        <dbReference type="WBParaSite" id="DME_0000541701-mRNA-1"/>
    </source>
</evidence>
<dbReference type="AlphaFoldDB" id="A0A0N4UDK2"/>
<evidence type="ECO:0000256" key="1">
    <source>
        <dbReference type="ARBA" id="ARBA00011073"/>
    </source>
</evidence>
<accession>A0A0N4UDK2</accession>
<evidence type="ECO:0000256" key="3">
    <source>
        <dbReference type="ARBA" id="ARBA00022801"/>
    </source>
</evidence>
<dbReference type="GO" id="GO:0005794">
    <property type="term" value="C:Golgi apparatus"/>
    <property type="evidence" value="ECO:0007669"/>
    <property type="project" value="TreeGrafter"/>
</dbReference>
<dbReference type="InterPro" id="IPR036852">
    <property type="entry name" value="Peptidase_S8/S53_dom_sf"/>
</dbReference>
<evidence type="ECO:0000313" key="9">
    <source>
        <dbReference type="EMBL" id="VDN59243.1"/>
    </source>
</evidence>
<dbReference type="WBParaSite" id="DME_0000541701-mRNA-1">
    <property type="protein sequence ID" value="DME_0000541701-mRNA-1"/>
    <property type="gene ID" value="DME_0000541701"/>
</dbReference>
<sequence length="918" mass="103620">MKIISDRLSFNETILLEKRRNKLSDFDVIEVCISNASRIIALLQKHDRVKRIFHNIQFSMQNFIRKPLGFRINGKNLEAYRVTKLLHVNKLWDMGFKGLGHGTFVAGVVASINQKCAGLAPESNLYVYKVFTKNQVNFAFSAPFTCTPLLFLREFLGKPTKKKFFQISYTSWFLDAFNHAILREINILNLSIGGPDFTDVPFIDKVWELSANNIILISAIGNDGPGFGTLNNPADQMDVIGVGGINSDLKIARFSSRGMTTWELPGGYGRVKPDIVTYGGSVYSSALDGNCRILSGTSVASPVVAGGVAVILSGIEDRQLWNPAVVKQALIESSIRLSNSASMFEQGSGRMDLLAAFNFMRKYEPMITLFPPYLDFNECPYMWPYCSQPIYYSGIPIVINVTIINGLDLSGKIAEQPKWEPFIDENGDLLRISIKHSDYLWPWSGYLAIFIAVAAKGKKYDGIASGRIKITVTSDALGKKMHSTVYFPIRARIVPTPPRKERILWDQYRNIRYPPGYMPRDDLRDRSNPLDWTADHPHTNFKALYQQLRSSGYYLEVLGEPLTCIDLHQYSVYVVVDPEDEFFPLEREKLYEAIEDFGLNIVIFADWFNASVAEKLGFTDENTKQWMRPETGGSNLPGLNDFLQRWNFTLGSFIWEGTISFGRRHINYASGTSIIHAPRNSLLLFANLTDLGAEILTGEKQMSSQEVAVFGFHKSSSLSGRESGFIAVYGDSSCLEGSGFDHKGCIPLMELLLDVASSGDDITNSLRSLRQIDHWKISDLEKSAASQRILNSNFTVYSQVVFEFNSENRPVFRELPTCKTFTWTSAYPLFNITLPFFSDLRGINRYKISTVNAIQPVGLSYQIEQVDKFFGIDSEIFDTEFSNSYDSVNYPIAHFIFYGGFDVFESKVEKIFHHGENL</sequence>
<evidence type="ECO:0000259" key="6">
    <source>
        <dbReference type="Pfam" id="PF00082"/>
    </source>
</evidence>
<dbReference type="OrthoDB" id="1740355at2759"/>
<dbReference type="Pfam" id="PF00082">
    <property type="entry name" value="Peptidase_S8"/>
    <property type="match status" value="1"/>
</dbReference>
<dbReference type="EMBL" id="UYYG01001178">
    <property type="protein sequence ID" value="VDN59243.1"/>
    <property type="molecule type" value="Genomic_DNA"/>
</dbReference>
<dbReference type="Gene3D" id="3.40.50.200">
    <property type="entry name" value="Peptidase S8/S53 domain"/>
    <property type="match status" value="1"/>
</dbReference>
<evidence type="ECO:0000259" key="7">
    <source>
        <dbReference type="Pfam" id="PF23090"/>
    </source>
</evidence>
<dbReference type="InterPro" id="IPR015500">
    <property type="entry name" value="Peptidase_S8_subtilisin-rel"/>
</dbReference>
<dbReference type="Pfam" id="PF23094">
    <property type="entry name" value="MBTPS1_3rd"/>
    <property type="match status" value="1"/>
</dbReference>
<reference evidence="9 11" key="2">
    <citation type="submission" date="2018-11" db="EMBL/GenBank/DDBJ databases">
        <authorList>
            <consortium name="Pathogen Informatics"/>
        </authorList>
    </citation>
    <scope>NUCLEOTIDE SEQUENCE [LARGE SCALE GENOMIC DNA]</scope>
</reference>
<protein>
    <submittedName>
        <fullName evidence="12">Peptidase_S8 domain-containing protein</fullName>
    </submittedName>
</protein>
<evidence type="ECO:0000259" key="8">
    <source>
        <dbReference type="Pfam" id="PF23094"/>
    </source>
</evidence>
<evidence type="ECO:0000313" key="11">
    <source>
        <dbReference type="Proteomes" id="UP000274756"/>
    </source>
</evidence>
<dbReference type="PROSITE" id="PS00137">
    <property type="entry name" value="SUBTILASE_HIS"/>
    <property type="match status" value="1"/>
</dbReference>
<gene>
    <name evidence="9" type="ORF">DME_LOCUS9216</name>
</gene>
<comment type="similarity">
    <text evidence="1 5">Belongs to the peptidase S8 family.</text>
</comment>
<dbReference type="InterPro" id="IPR022398">
    <property type="entry name" value="Peptidase_S8_His-AS"/>
</dbReference>
<dbReference type="Proteomes" id="UP000274756">
    <property type="component" value="Unassembled WGS sequence"/>
</dbReference>